<dbReference type="GeneID" id="79266701"/>
<evidence type="ECO:0000313" key="1">
    <source>
        <dbReference type="EMBL" id="MFC7235022.1"/>
    </source>
</evidence>
<gene>
    <name evidence="1" type="ORF">ACFQJ4_06790</name>
</gene>
<dbReference type="EMBL" id="JBHTAP010000001">
    <property type="protein sequence ID" value="MFC7235022.1"/>
    <property type="molecule type" value="Genomic_DNA"/>
</dbReference>
<dbReference type="Proteomes" id="UP001596398">
    <property type="component" value="Unassembled WGS sequence"/>
</dbReference>
<comment type="caution">
    <text evidence="1">The sequence shown here is derived from an EMBL/GenBank/DDBJ whole genome shotgun (WGS) entry which is preliminary data.</text>
</comment>
<reference evidence="1 2" key="1">
    <citation type="journal article" date="2019" name="Int. J. Syst. Evol. Microbiol.">
        <title>The Global Catalogue of Microorganisms (GCM) 10K type strain sequencing project: providing services to taxonomists for standard genome sequencing and annotation.</title>
        <authorList>
            <consortium name="The Broad Institute Genomics Platform"/>
            <consortium name="The Broad Institute Genome Sequencing Center for Infectious Disease"/>
            <person name="Wu L."/>
            <person name="Ma J."/>
        </authorList>
    </citation>
    <scope>NUCLEOTIDE SEQUENCE [LARGE SCALE GENOMIC DNA]</scope>
    <source>
        <strain evidence="1 2">DT85</strain>
    </source>
</reference>
<organism evidence="1 2">
    <name type="scientific">Halosegnis marinus</name>
    <dbReference type="NCBI Taxonomy" id="3034023"/>
    <lineage>
        <taxon>Archaea</taxon>
        <taxon>Methanobacteriati</taxon>
        <taxon>Methanobacteriota</taxon>
        <taxon>Stenosarchaea group</taxon>
        <taxon>Halobacteria</taxon>
        <taxon>Halobacteriales</taxon>
        <taxon>Natronomonadaceae</taxon>
        <taxon>Halosegnis</taxon>
    </lineage>
</organism>
<accession>A0ABD5ZN83</accession>
<dbReference type="RefSeq" id="WP_276236044.1">
    <property type="nucleotide sequence ID" value="NZ_CP119802.1"/>
</dbReference>
<sequence>MADRTLVAYRREAGYDLHYAHDGVAPDALSPSVPFGGASDRDLSRVRDRLAPLGIDLAPERGGTAVDPVPLATGLAWDEVVAGLDYRAYDRCLRVAADWTVERFLVCYFGLGDRGGAERDPAGDGALVPLTGDEEPYAVGWFEGVKSAVADAARCGLVDEAGARSYMAGRARAFAGDREAHVGL</sequence>
<keyword evidence="2" id="KW-1185">Reference proteome</keyword>
<dbReference type="AlphaFoldDB" id="A0ABD5ZN83"/>
<evidence type="ECO:0000313" key="2">
    <source>
        <dbReference type="Proteomes" id="UP001596398"/>
    </source>
</evidence>
<dbReference type="Pfam" id="PF20509">
    <property type="entry name" value="DUF6735"/>
    <property type="match status" value="1"/>
</dbReference>
<dbReference type="InterPro" id="IPR046622">
    <property type="entry name" value="DUF6735"/>
</dbReference>
<name>A0ABD5ZN83_9EURY</name>
<proteinExistence type="predicted"/>
<protein>
    <submittedName>
        <fullName evidence="1">DUF6735 family protein</fullName>
    </submittedName>
</protein>